<gene>
    <name evidence="1" type="ORF">WUBG_05052</name>
</gene>
<accession>J9EPE9</accession>
<sequence length="54" mass="6161">MNSDQCDLRKTIDPNNQIQKVMAEEDSKPRIARIRENLVETIVLEFKGGSKSLT</sequence>
<proteinExistence type="predicted"/>
<evidence type="ECO:0000313" key="2">
    <source>
        <dbReference type="Proteomes" id="UP000004810"/>
    </source>
</evidence>
<dbReference type="EMBL" id="ADBV01001855">
    <property type="protein sequence ID" value="EJW84038.1"/>
    <property type="molecule type" value="Genomic_DNA"/>
</dbReference>
<comment type="caution">
    <text evidence="1">The sequence shown here is derived from an EMBL/GenBank/DDBJ whole genome shotgun (WGS) entry which is preliminary data.</text>
</comment>
<name>J9EPE9_WUCBA</name>
<evidence type="ECO:0000313" key="1">
    <source>
        <dbReference type="EMBL" id="EJW84038.1"/>
    </source>
</evidence>
<dbReference type="AlphaFoldDB" id="J9EPE9"/>
<organism evidence="1 2">
    <name type="scientific">Wuchereria bancrofti</name>
    <dbReference type="NCBI Taxonomy" id="6293"/>
    <lineage>
        <taxon>Eukaryota</taxon>
        <taxon>Metazoa</taxon>
        <taxon>Ecdysozoa</taxon>
        <taxon>Nematoda</taxon>
        <taxon>Chromadorea</taxon>
        <taxon>Rhabditida</taxon>
        <taxon>Spirurina</taxon>
        <taxon>Spiruromorpha</taxon>
        <taxon>Filarioidea</taxon>
        <taxon>Onchocercidae</taxon>
        <taxon>Wuchereria</taxon>
    </lineage>
</organism>
<protein>
    <submittedName>
        <fullName evidence="1">Uncharacterized protein</fullName>
    </submittedName>
</protein>
<reference evidence="2" key="1">
    <citation type="submission" date="2012-08" db="EMBL/GenBank/DDBJ databases">
        <title>The Genome Sequence of Wuchereria bancrofti.</title>
        <authorList>
            <person name="Nutman T.B."/>
            <person name="Fink D.L."/>
            <person name="Russ C."/>
            <person name="Young S."/>
            <person name="Zeng Q."/>
            <person name="Koehrsen M."/>
            <person name="Alvarado L."/>
            <person name="Berlin A."/>
            <person name="Chapman S.B."/>
            <person name="Chen Z."/>
            <person name="Freedman E."/>
            <person name="Gellesch M."/>
            <person name="Goldberg J."/>
            <person name="Griggs A."/>
            <person name="Gujja S."/>
            <person name="Heilman E.R."/>
            <person name="Heiman D."/>
            <person name="Hepburn T."/>
            <person name="Howarth C."/>
            <person name="Jen D."/>
            <person name="Larson L."/>
            <person name="Lewis B."/>
            <person name="Mehta T."/>
            <person name="Park D."/>
            <person name="Pearson M."/>
            <person name="Roberts A."/>
            <person name="Saif S."/>
            <person name="Shea T."/>
            <person name="Shenoy N."/>
            <person name="Sisk P."/>
            <person name="Stolte C."/>
            <person name="Sykes S."/>
            <person name="Walk T."/>
            <person name="White J."/>
            <person name="Yandava C."/>
            <person name="Haas B."/>
            <person name="Henn M.R."/>
            <person name="Nusbaum C."/>
            <person name="Birren B."/>
        </authorList>
    </citation>
    <scope>NUCLEOTIDE SEQUENCE [LARGE SCALE GENOMIC DNA]</scope>
    <source>
        <strain evidence="2">NA</strain>
    </source>
</reference>
<dbReference type="Proteomes" id="UP000004810">
    <property type="component" value="Unassembled WGS sequence"/>
</dbReference>